<sequence length="113" mass="13025">MLMPPLLQNCRNHYIRIRTPNPYWAVWIGDCHMDGSRTRESLEAAPMWFNPHLHLFTCGHMRLPSTMHRVTESDDKSSRLASNVQSIHSPLFPLHILGAMSDWVQLGCDDDTI</sequence>
<protein>
    <submittedName>
        <fullName evidence="1">Uncharacterized protein</fullName>
    </submittedName>
</protein>
<proteinExistence type="predicted"/>
<organism evidence="1 2">
    <name type="scientific">Caerostris darwini</name>
    <dbReference type="NCBI Taxonomy" id="1538125"/>
    <lineage>
        <taxon>Eukaryota</taxon>
        <taxon>Metazoa</taxon>
        <taxon>Ecdysozoa</taxon>
        <taxon>Arthropoda</taxon>
        <taxon>Chelicerata</taxon>
        <taxon>Arachnida</taxon>
        <taxon>Araneae</taxon>
        <taxon>Araneomorphae</taxon>
        <taxon>Entelegynae</taxon>
        <taxon>Araneoidea</taxon>
        <taxon>Araneidae</taxon>
        <taxon>Caerostris</taxon>
    </lineage>
</organism>
<reference evidence="1 2" key="1">
    <citation type="submission" date="2021-06" db="EMBL/GenBank/DDBJ databases">
        <title>Caerostris darwini draft genome.</title>
        <authorList>
            <person name="Kono N."/>
            <person name="Arakawa K."/>
        </authorList>
    </citation>
    <scope>NUCLEOTIDE SEQUENCE [LARGE SCALE GENOMIC DNA]</scope>
</reference>
<accession>A0AAV4TX15</accession>
<dbReference type="EMBL" id="BPLQ01010387">
    <property type="protein sequence ID" value="GIY50444.1"/>
    <property type="molecule type" value="Genomic_DNA"/>
</dbReference>
<evidence type="ECO:0000313" key="2">
    <source>
        <dbReference type="Proteomes" id="UP001054837"/>
    </source>
</evidence>
<name>A0AAV4TX15_9ARAC</name>
<comment type="caution">
    <text evidence="1">The sequence shown here is derived from an EMBL/GenBank/DDBJ whole genome shotgun (WGS) entry which is preliminary data.</text>
</comment>
<dbReference type="Proteomes" id="UP001054837">
    <property type="component" value="Unassembled WGS sequence"/>
</dbReference>
<dbReference type="AlphaFoldDB" id="A0AAV4TX15"/>
<keyword evidence="2" id="KW-1185">Reference proteome</keyword>
<gene>
    <name evidence="1" type="ORF">CDAR_454781</name>
</gene>
<evidence type="ECO:0000313" key="1">
    <source>
        <dbReference type="EMBL" id="GIY50444.1"/>
    </source>
</evidence>